<evidence type="ECO:0000256" key="1">
    <source>
        <dbReference type="ARBA" id="ARBA00022729"/>
    </source>
</evidence>
<evidence type="ECO:0000313" key="9">
    <source>
        <dbReference type="Proteomes" id="UP001497623"/>
    </source>
</evidence>
<comment type="similarity">
    <text evidence="4">Belongs to the peptidase S1 family. CLIP subfamily.</text>
</comment>
<dbReference type="CDD" id="cd00190">
    <property type="entry name" value="Tryp_SPc"/>
    <property type="match status" value="1"/>
</dbReference>
<evidence type="ECO:0000256" key="5">
    <source>
        <dbReference type="RuleBase" id="RU363034"/>
    </source>
</evidence>
<dbReference type="FunFam" id="2.40.10.10:FF:000002">
    <property type="entry name" value="Transmembrane protease serine"/>
    <property type="match status" value="1"/>
</dbReference>
<evidence type="ECO:0000256" key="4">
    <source>
        <dbReference type="ARBA" id="ARBA00024195"/>
    </source>
</evidence>
<dbReference type="GO" id="GO:0006508">
    <property type="term" value="P:proteolysis"/>
    <property type="evidence" value="ECO:0007669"/>
    <property type="project" value="UniProtKB-KW"/>
</dbReference>
<organism evidence="8 9">
    <name type="scientific">Meganyctiphanes norvegica</name>
    <name type="common">Northern krill</name>
    <name type="synonym">Thysanopoda norvegica</name>
    <dbReference type="NCBI Taxonomy" id="48144"/>
    <lineage>
        <taxon>Eukaryota</taxon>
        <taxon>Metazoa</taxon>
        <taxon>Ecdysozoa</taxon>
        <taxon>Arthropoda</taxon>
        <taxon>Crustacea</taxon>
        <taxon>Multicrustacea</taxon>
        <taxon>Malacostraca</taxon>
        <taxon>Eumalacostraca</taxon>
        <taxon>Eucarida</taxon>
        <taxon>Euphausiacea</taxon>
        <taxon>Euphausiidae</taxon>
        <taxon>Meganyctiphanes</taxon>
    </lineage>
</organism>
<gene>
    <name evidence="8" type="ORF">MNOR_LOCUS3742</name>
</gene>
<proteinExistence type="inferred from homology"/>
<evidence type="ECO:0000313" key="8">
    <source>
        <dbReference type="EMBL" id="CAL4063990.1"/>
    </source>
</evidence>
<keyword evidence="1" id="KW-0732">Signal</keyword>
<dbReference type="PROSITE" id="PS00135">
    <property type="entry name" value="TRYPSIN_SER"/>
    <property type="match status" value="1"/>
</dbReference>
<feature type="compositionally biased region" description="Polar residues" evidence="6">
    <location>
        <begin position="134"/>
        <end position="146"/>
    </location>
</feature>
<dbReference type="InterPro" id="IPR043504">
    <property type="entry name" value="Peptidase_S1_PA_chymotrypsin"/>
</dbReference>
<dbReference type="InterPro" id="IPR001314">
    <property type="entry name" value="Peptidase_S1A"/>
</dbReference>
<keyword evidence="3" id="KW-0325">Glycoprotein</keyword>
<reference evidence="8 9" key="1">
    <citation type="submission" date="2024-05" db="EMBL/GenBank/DDBJ databases">
        <authorList>
            <person name="Wallberg A."/>
        </authorList>
    </citation>
    <scope>NUCLEOTIDE SEQUENCE [LARGE SCALE GENOMIC DNA]</scope>
</reference>
<dbReference type="PRINTS" id="PR00722">
    <property type="entry name" value="CHYMOTRYPSIN"/>
</dbReference>
<dbReference type="AlphaFoldDB" id="A0AAV2PSD9"/>
<dbReference type="SMART" id="SM00020">
    <property type="entry name" value="Tryp_SPc"/>
    <property type="match status" value="1"/>
</dbReference>
<dbReference type="Gene3D" id="2.40.10.10">
    <property type="entry name" value="Trypsin-like serine proteases"/>
    <property type="match status" value="1"/>
</dbReference>
<dbReference type="InterPro" id="IPR033116">
    <property type="entry name" value="TRYPSIN_SER"/>
</dbReference>
<evidence type="ECO:0000256" key="3">
    <source>
        <dbReference type="ARBA" id="ARBA00023180"/>
    </source>
</evidence>
<evidence type="ECO:0000256" key="6">
    <source>
        <dbReference type="SAM" id="MobiDB-lite"/>
    </source>
</evidence>
<dbReference type="InterPro" id="IPR051487">
    <property type="entry name" value="Ser/Thr_Proteases_Immune/Dev"/>
</dbReference>
<comment type="caution">
    <text evidence="8">The sequence shown here is derived from an EMBL/GenBank/DDBJ whole genome shotgun (WGS) entry which is preliminary data.</text>
</comment>
<dbReference type="InterPro" id="IPR009003">
    <property type="entry name" value="Peptidase_S1_PA"/>
</dbReference>
<dbReference type="InterPro" id="IPR001254">
    <property type="entry name" value="Trypsin_dom"/>
</dbReference>
<feature type="domain" description="Peptidase S1" evidence="7">
    <location>
        <begin position="197"/>
        <end position="446"/>
    </location>
</feature>
<keyword evidence="2" id="KW-1015">Disulfide bond</keyword>
<feature type="region of interest" description="Disordered" evidence="6">
    <location>
        <begin position="1"/>
        <end position="25"/>
    </location>
</feature>
<accession>A0AAV2PSD9</accession>
<keyword evidence="9" id="KW-1185">Reference proteome</keyword>
<keyword evidence="5" id="KW-0378">Hydrolase</keyword>
<dbReference type="FunFam" id="2.40.10.10:FF:000028">
    <property type="entry name" value="Serine protease easter"/>
    <property type="match status" value="1"/>
</dbReference>
<evidence type="ECO:0000256" key="2">
    <source>
        <dbReference type="ARBA" id="ARBA00023157"/>
    </source>
</evidence>
<dbReference type="InterPro" id="IPR018114">
    <property type="entry name" value="TRYPSIN_HIS"/>
</dbReference>
<dbReference type="GO" id="GO:0004252">
    <property type="term" value="F:serine-type endopeptidase activity"/>
    <property type="evidence" value="ECO:0007669"/>
    <property type="project" value="InterPro"/>
</dbReference>
<feature type="region of interest" description="Disordered" evidence="6">
    <location>
        <begin position="49"/>
        <end position="68"/>
    </location>
</feature>
<dbReference type="EMBL" id="CAXKWB010001310">
    <property type="protein sequence ID" value="CAL4063990.1"/>
    <property type="molecule type" value="Genomic_DNA"/>
</dbReference>
<keyword evidence="5" id="KW-0645">Protease</keyword>
<dbReference type="PANTHER" id="PTHR24256">
    <property type="entry name" value="TRYPTASE-RELATED"/>
    <property type="match status" value="1"/>
</dbReference>
<dbReference type="PROSITE" id="PS50240">
    <property type="entry name" value="TRYPSIN_DOM"/>
    <property type="match status" value="1"/>
</dbReference>
<evidence type="ECO:0000259" key="7">
    <source>
        <dbReference type="PROSITE" id="PS50240"/>
    </source>
</evidence>
<dbReference type="PROSITE" id="PS00134">
    <property type="entry name" value="TRYPSIN_HIS"/>
    <property type="match status" value="1"/>
</dbReference>
<protein>
    <recommendedName>
        <fullName evidence="7">Peptidase S1 domain-containing protein</fullName>
    </recommendedName>
</protein>
<dbReference type="Proteomes" id="UP001497623">
    <property type="component" value="Unassembled WGS sequence"/>
</dbReference>
<keyword evidence="5" id="KW-0720">Serine protease</keyword>
<feature type="region of interest" description="Disordered" evidence="6">
    <location>
        <begin position="133"/>
        <end position="157"/>
    </location>
</feature>
<feature type="region of interest" description="Disordered" evidence="6">
    <location>
        <begin position="93"/>
        <end position="116"/>
    </location>
</feature>
<sequence>TVFNNGTIGDVDGNSDLRTQPPAPLSTIEDVGVNSDDCVDLRTQDGSSFECPKDVDGNSGLGTQPTSPLSTIEAVGVNLDDCVDLRDGSSVECPKNVDGNSGLGTQPPAPLSTIEDVGVNPDDCVDLRDGSSVECPTNTDDNSGLGTQPPAPLSTIGDVGVNLEGCVDLRDGSGVECSRDADDNNDLGSNDGITQDVVGNTNMEINNGSNTDTNNKGSKIPVTEFTRRDRSFFSCGGAPISKYHILTAAHCVPISRRPKYVRLGEDDFNAVDDSKAYDYEIADIITHPGYQLPRKYNDIAIITLAHEIDFTDNIQPFCLPQKRNLDGETCSVYGWGTRPNRRSSSILRNIKVDVVNREECDRNYMHAPEIFTDQYPEGITDLILCAGGTNDVCRGDSGGPLVFSESVDKEEEVGVVSTGYGCGAARFPGIYTRVDQYLDWIHEVIMGNCEELNVTK</sequence>
<dbReference type="Pfam" id="PF00089">
    <property type="entry name" value="Trypsin"/>
    <property type="match status" value="1"/>
</dbReference>
<name>A0AAV2PSD9_MEGNR</name>
<feature type="non-terminal residue" evidence="8">
    <location>
        <position position="1"/>
    </location>
</feature>
<dbReference type="SUPFAM" id="SSF50494">
    <property type="entry name" value="Trypsin-like serine proteases"/>
    <property type="match status" value="1"/>
</dbReference>